<dbReference type="Proteomes" id="UP000831701">
    <property type="component" value="Chromosome 23"/>
</dbReference>
<proteinExistence type="predicted"/>
<sequence>YKECLSTVYSAIEEADFLAIDGEFSGISDGPNVSALTNGLDTPEERYTKLKKHSMDFLLFQFGLCTFKYDQAKSKYIIKPFNFYIFPKPFNRTSPDIKFICQSSSIDFLASQGFDFNKVFCNVIFAVVEDSERVGPVHHGASGRCTEVKLRLFCFSLKGIPYLNQDEEAQLREQTEERRNQHANGVGTPSYISPSSSKGPAHVPEEHKDFINKVIEKVEALFTNSEKTLDLEPCTGFPKGLHVETIETEKKERYIQVSKVDEEERKKREQQKLEREQEELNDAVGFSRVIHAISKSGKLVVGHNMLLDVMHTIHQFYCPLPEDLQDFKEVTMCVFPRLLDTKLMASTQPFKELITNTSLAELEKQLKESPFKSPQVETAEGFHSYDTAQEQLHEAGYDAYITGLCFISMANYLGSFLTPPKAYISARSKLIEPFFNKLFLMRIIDIPYLNITGPDLQPKRDHVLYVTFPKEWKTSDLYQLFSAFGNIQVSWIDDTSAFVSLSQTDQVQIAMNTSRYAESYRIQTYAEYIQSKQQEKEKPGQTTKSWGEDGWVKSHYTSSTTSAGFGYPRGLRKRSISPVQGEQAAGDTLIADGWSHYSYPDSTGSKKMKTDDISGQASTDAVESKTSEGWLKTADSSDSAGLSPVPDEEESPEGADPANDAEGTVTWQQAPVRGRKGQKNKKKKSEGVFVSFK</sequence>
<dbReference type="EMBL" id="CM041553">
    <property type="protein sequence ID" value="KAI3353418.1"/>
    <property type="molecule type" value="Genomic_DNA"/>
</dbReference>
<name>A0ACB8VCW8_9TELE</name>
<organism evidence="1 2">
    <name type="scientific">Scortum barcoo</name>
    <name type="common">barcoo grunter</name>
    <dbReference type="NCBI Taxonomy" id="214431"/>
    <lineage>
        <taxon>Eukaryota</taxon>
        <taxon>Metazoa</taxon>
        <taxon>Chordata</taxon>
        <taxon>Craniata</taxon>
        <taxon>Vertebrata</taxon>
        <taxon>Euteleostomi</taxon>
        <taxon>Actinopterygii</taxon>
        <taxon>Neopterygii</taxon>
        <taxon>Teleostei</taxon>
        <taxon>Neoteleostei</taxon>
        <taxon>Acanthomorphata</taxon>
        <taxon>Eupercaria</taxon>
        <taxon>Centrarchiformes</taxon>
        <taxon>Terapontoidei</taxon>
        <taxon>Terapontidae</taxon>
        <taxon>Scortum</taxon>
    </lineage>
</organism>
<reference evidence="1" key="1">
    <citation type="submission" date="2022-04" db="EMBL/GenBank/DDBJ databases">
        <title>Jade perch genome.</title>
        <authorList>
            <person name="Chao B."/>
        </authorList>
    </citation>
    <scope>NUCLEOTIDE SEQUENCE</scope>
    <source>
        <strain evidence="1">CB-2022</strain>
    </source>
</reference>
<accession>A0ACB8VCW8</accession>
<gene>
    <name evidence="1" type="ORF">L3Q82_019945</name>
</gene>
<evidence type="ECO:0000313" key="1">
    <source>
        <dbReference type="EMBL" id="KAI3353418.1"/>
    </source>
</evidence>
<comment type="caution">
    <text evidence="1">The sequence shown here is derived from an EMBL/GenBank/DDBJ whole genome shotgun (WGS) entry which is preliminary data.</text>
</comment>
<evidence type="ECO:0000313" key="2">
    <source>
        <dbReference type="Proteomes" id="UP000831701"/>
    </source>
</evidence>
<protein>
    <submittedName>
        <fullName evidence="1">Uncharacterized protein</fullName>
    </submittedName>
</protein>
<keyword evidence="2" id="KW-1185">Reference proteome</keyword>
<feature type="non-terminal residue" evidence="1">
    <location>
        <position position="1"/>
    </location>
</feature>